<proteinExistence type="predicted"/>
<dbReference type="AlphaFoldDB" id="A0A9W6LT98"/>
<gene>
    <name evidence="1" type="ORF">LMG27198_34100</name>
</gene>
<dbReference type="EMBL" id="BSEC01000001">
    <property type="protein sequence ID" value="GLI94418.1"/>
    <property type="molecule type" value="Genomic_DNA"/>
</dbReference>
<accession>A0A9W6LT98</accession>
<protein>
    <submittedName>
        <fullName evidence="1">Uncharacterized protein</fullName>
    </submittedName>
</protein>
<dbReference type="Proteomes" id="UP001144323">
    <property type="component" value="Unassembled WGS sequence"/>
</dbReference>
<evidence type="ECO:0000313" key="2">
    <source>
        <dbReference type="Proteomes" id="UP001144323"/>
    </source>
</evidence>
<organism evidence="1 2">
    <name type="scientific">Methylocystis echinoides</name>
    <dbReference type="NCBI Taxonomy" id="29468"/>
    <lineage>
        <taxon>Bacteria</taxon>
        <taxon>Pseudomonadati</taxon>
        <taxon>Pseudomonadota</taxon>
        <taxon>Alphaproteobacteria</taxon>
        <taxon>Hyphomicrobiales</taxon>
        <taxon>Methylocystaceae</taxon>
        <taxon>Methylocystis</taxon>
    </lineage>
</organism>
<name>A0A9W6LT98_9HYPH</name>
<sequence>MLLVDPNKRKLSYPEERRLRVREWESKLGFDLMAVRLGKYLSIDAVLMTPRRDVMAVEPIL</sequence>
<keyword evidence="2" id="KW-1185">Reference proteome</keyword>
<evidence type="ECO:0000313" key="1">
    <source>
        <dbReference type="EMBL" id="GLI94418.1"/>
    </source>
</evidence>
<comment type="caution">
    <text evidence="1">The sequence shown here is derived from an EMBL/GenBank/DDBJ whole genome shotgun (WGS) entry which is preliminary data.</text>
</comment>
<reference evidence="1" key="1">
    <citation type="journal article" date="2023" name="Int. J. Syst. Evol. Microbiol.">
        <title>Methylocystis iwaonis sp. nov., a type II methane-oxidizing bacterium from surface soil of a rice paddy field in Japan, and emended description of the genus Methylocystis (ex Whittenbury et al. 1970) Bowman et al. 1993.</title>
        <authorList>
            <person name="Kaise H."/>
            <person name="Sawadogo J.B."/>
            <person name="Alam M.S."/>
            <person name="Ueno C."/>
            <person name="Dianou D."/>
            <person name="Shinjo R."/>
            <person name="Asakawa S."/>
        </authorList>
    </citation>
    <scope>NUCLEOTIDE SEQUENCE</scope>
    <source>
        <strain evidence="1">LMG27198</strain>
    </source>
</reference>
<dbReference type="RefSeq" id="WP_281804426.1">
    <property type="nucleotide sequence ID" value="NZ_BSEC01000001.1"/>
</dbReference>